<feature type="non-terminal residue" evidence="3">
    <location>
        <position position="1"/>
    </location>
</feature>
<evidence type="ECO:0000256" key="1">
    <source>
        <dbReference type="ARBA" id="ARBA00006484"/>
    </source>
</evidence>
<reference evidence="4" key="1">
    <citation type="submission" date="2021-01" db="EMBL/GenBank/DDBJ databases">
        <title>Caligus Genome Assembly.</title>
        <authorList>
            <person name="Gallardo-Escarate C."/>
        </authorList>
    </citation>
    <scope>NUCLEOTIDE SEQUENCE [LARGE SCALE GENOMIC DNA]</scope>
</reference>
<accession>A0A7T8KHV5</accession>
<proteinExistence type="inferred from homology"/>
<dbReference type="OrthoDB" id="6136459at2759"/>
<evidence type="ECO:0000313" key="3">
    <source>
        <dbReference type="EMBL" id="QQP56191.1"/>
    </source>
</evidence>
<name>A0A7T8KHV5_CALRO</name>
<protein>
    <submittedName>
        <fullName evidence="3">Dehydrogenase/reductase SDR family member 11</fullName>
    </submittedName>
</protein>
<sequence length="65" mass="7340">GMRVIGCGRRVTRIKELNEEHHLNIMGYKCDLSNMTEVIDMFKWIRSNAELGHIDLCVCNAGCSG</sequence>
<organism evidence="3 4">
    <name type="scientific">Caligus rogercresseyi</name>
    <name type="common">Sea louse</name>
    <dbReference type="NCBI Taxonomy" id="217165"/>
    <lineage>
        <taxon>Eukaryota</taxon>
        <taxon>Metazoa</taxon>
        <taxon>Ecdysozoa</taxon>
        <taxon>Arthropoda</taxon>
        <taxon>Crustacea</taxon>
        <taxon>Multicrustacea</taxon>
        <taxon>Hexanauplia</taxon>
        <taxon>Copepoda</taxon>
        <taxon>Siphonostomatoida</taxon>
        <taxon>Caligidae</taxon>
        <taxon>Caligus</taxon>
    </lineage>
</organism>
<evidence type="ECO:0000256" key="2">
    <source>
        <dbReference type="ARBA" id="ARBA00023002"/>
    </source>
</evidence>
<dbReference type="InterPro" id="IPR036291">
    <property type="entry name" value="NAD(P)-bd_dom_sf"/>
</dbReference>
<dbReference type="PANTHER" id="PTHR43115:SF4">
    <property type="entry name" value="DEHYDROGENASE_REDUCTASE SDR FAMILY MEMBER 11"/>
    <property type="match status" value="1"/>
</dbReference>
<dbReference type="PANTHER" id="PTHR43115">
    <property type="entry name" value="DEHYDROGENASE/REDUCTASE SDR FAMILY MEMBER 11"/>
    <property type="match status" value="1"/>
</dbReference>
<gene>
    <name evidence="3" type="ORF">FKW44_000773</name>
</gene>
<dbReference type="Gene3D" id="3.40.50.720">
    <property type="entry name" value="NAD(P)-binding Rossmann-like Domain"/>
    <property type="match status" value="1"/>
</dbReference>
<feature type="non-terminal residue" evidence="3">
    <location>
        <position position="65"/>
    </location>
</feature>
<keyword evidence="4" id="KW-1185">Reference proteome</keyword>
<dbReference type="SUPFAM" id="SSF51735">
    <property type="entry name" value="NAD(P)-binding Rossmann-fold domains"/>
    <property type="match status" value="1"/>
</dbReference>
<comment type="similarity">
    <text evidence="1">Belongs to the short-chain dehydrogenases/reductases (SDR) family.</text>
</comment>
<dbReference type="EMBL" id="CP045890">
    <property type="protein sequence ID" value="QQP56191.1"/>
    <property type="molecule type" value="Genomic_DNA"/>
</dbReference>
<evidence type="ECO:0000313" key="4">
    <source>
        <dbReference type="Proteomes" id="UP000595437"/>
    </source>
</evidence>
<dbReference type="Proteomes" id="UP000595437">
    <property type="component" value="Chromosome 1"/>
</dbReference>
<keyword evidence="2" id="KW-0560">Oxidoreductase</keyword>
<dbReference type="GO" id="GO:0016491">
    <property type="term" value="F:oxidoreductase activity"/>
    <property type="evidence" value="ECO:0007669"/>
    <property type="project" value="UniProtKB-KW"/>
</dbReference>
<dbReference type="AlphaFoldDB" id="A0A7T8KHV5"/>